<reference evidence="3" key="3">
    <citation type="submission" date="2025-09" db="UniProtKB">
        <authorList>
            <consortium name="Ensembl"/>
        </authorList>
    </citation>
    <scope>IDENTIFICATION</scope>
</reference>
<dbReference type="OMA" id="VCERWAT"/>
<accession>A0A452RL83</accession>
<proteinExistence type="predicted"/>
<name>A0A452RL83_URSAM</name>
<dbReference type="SMART" id="SM00256">
    <property type="entry name" value="FBOX"/>
    <property type="match status" value="1"/>
</dbReference>
<sequence>MAEPGEQLPEEVLALIFRHLPLRDRAAAARVCRAWAAAATCSVVWRDTTIR</sequence>
<dbReference type="PROSITE" id="PS50181">
    <property type="entry name" value="FBOX"/>
    <property type="match status" value="1"/>
</dbReference>
<dbReference type="Proteomes" id="UP000291022">
    <property type="component" value="Unassembled WGS sequence"/>
</dbReference>
<dbReference type="AlphaFoldDB" id="A0A452RL83"/>
<reference evidence="3" key="2">
    <citation type="submission" date="2025-08" db="UniProtKB">
        <authorList>
            <consortium name="Ensembl"/>
        </authorList>
    </citation>
    <scope>IDENTIFICATION</scope>
</reference>
<dbReference type="PANTHER" id="PTHR12874">
    <property type="entry name" value="F-BOX ONLY PROTEIN 48-RELATED"/>
    <property type="match status" value="1"/>
</dbReference>
<comment type="function">
    <text evidence="1">Substrate recognition component of a SCF (SKP1-CUL1-F-box protein) E3 ubiquitin-protein ligase complex which mediates the ubiquitination and subsequent proteasomal degradation of target proteins and plays a role in several biological processes such as cell cycle, cell proliferation, or maintenance of chromosome stability. Ubiquitinates mTORC1-bound TTI1 and TELO2 when they are phosphorylated by CK2 following growth factor deprivation, leading to their degradation. In contrast, does not mediate ubiquitination of TTI1 and TELO2 when they are part of the mTORC2 complex. As a consequence, mTORC1 is inactivated to restrain cell growth and protein translation, while mTORC2 is the activated due to the relief of feedback inhibition by mTORC1. Plays a role in maintaining epithelial cell survival by regulating the turn-over of chromatin modulator PRMT4 through ubiquitination and degradation by the proteasomal pathway. Regulates also PPARgamma stability by facilitating PPARgamma/PPARG ubiquitination and thereby plays a role in adipocyte differentiation.</text>
</comment>
<dbReference type="GeneTree" id="ENSGT00990000205363"/>
<dbReference type="Ensembl" id="ENSUAMT00000022220.1">
    <property type="protein sequence ID" value="ENSUAMP00000019861.1"/>
    <property type="gene ID" value="ENSUAMG00000015706.1"/>
</dbReference>
<comment type="subunit">
    <text evidence="1">Part of the SCF (SKP1-CUL1-F-box) E3 ubiquitin-protein ligase complex SCF(FBXO9) composed of CUL1, SKP1, RBX1 and FBXO9. Interacts with TTI1 and TELO2; when TTI1 and TELO2 are phosphorylated by CK2.</text>
</comment>
<evidence type="ECO:0000256" key="1">
    <source>
        <dbReference type="RuleBase" id="RU369085"/>
    </source>
</evidence>
<keyword evidence="4" id="KW-1185">Reference proteome</keyword>
<evidence type="ECO:0000259" key="2">
    <source>
        <dbReference type="PROSITE" id="PS50181"/>
    </source>
</evidence>
<evidence type="ECO:0000313" key="3">
    <source>
        <dbReference type="Ensembl" id="ENSUAMP00000019861.1"/>
    </source>
</evidence>
<keyword evidence="1" id="KW-0833">Ubl conjugation pathway</keyword>
<dbReference type="GO" id="GO:0019005">
    <property type="term" value="C:SCF ubiquitin ligase complex"/>
    <property type="evidence" value="ECO:0007669"/>
    <property type="project" value="UniProtKB-UniRule"/>
</dbReference>
<dbReference type="InterPro" id="IPR036047">
    <property type="entry name" value="F-box-like_dom_sf"/>
</dbReference>
<comment type="pathway">
    <text evidence="1">Protein modification; protein ubiquitination.</text>
</comment>
<comment type="subcellular location">
    <subcellularLocation>
        <location evidence="1">Cytoplasm</location>
    </subcellularLocation>
</comment>
<dbReference type="STRING" id="9643.ENSUAMP00000019861"/>
<dbReference type="Pfam" id="PF12937">
    <property type="entry name" value="F-box-like"/>
    <property type="match status" value="1"/>
</dbReference>
<protein>
    <recommendedName>
        <fullName evidence="1">F-box only protein</fullName>
    </recommendedName>
</protein>
<feature type="domain" description="F-box" evidence="2">
    <location>
        <begin position="2"/>
        <end position="48"/>
    </location>
</feature>
<dbReference type="SUPFAM" id="SSF81383">
    <property type="entry name" value="F-box domain"/>
    <property type="match status" value="1"/>
</dbReference>
<dbReference type="Gene3D" id="1.20.1280.50">
    <property type="match status" value="1"/>
</dbReference>
<dbReference type="GO" id="GO:0016567">
    <property type="term" value="P:protein ubiquitination"/>
    <property type="evidence" value="ECO:0007669"/>
    <property type="project" value="UniProtKB-UniRule"/>
</dbReference>
<dbReference type="FunFam" id="1.20.1280.50:FF:000005">
    <property type="entry name" value="F-box/LRR-repeat protein 3 isoform X1"/>
    <property type="match status" value="1"/>
</dbReference>
<evidence type="ECO:0000313" key="4">
    <source>
        <dbReference type="Proteomes" id="UP000291022"/>
    </source>
</evidence>
<dbReference type="GO" id="GO:0031146">
    <property type="term" value="P:SCF-dependent proteasomal ubiquitin-dependent protein catabolic process"/>
    <property type="evidence" value="ECO:0007669"/>
    <property type="project" value="UniProtKB-UniRule"/>
</dbReference>
<organism evidence="3 4">
    <name type="scientific">Ursus americanus</name>
    <name type="common">American black bear</name>
    <name type="synonym">Euarctos americanus</name>
    <dbReference type="NCBI Taxonomy" id="9643"/>
    <lineage>
        <taxon>Eukaryota</taxon>
        <taxon>Metazoa</taxon>
        <taxon>Chordata</taxon>
        <taxon>Craniata</taxon>
        <taxon>Vertebrata</taxon>
        <taxon>Euteleostomi</taxon>
        <taxon>Mammalia</taxon>
        <taxon>Eutheria</taxon>
        <taxon>Laurasiatheria</taxon>
        <taxon>Carnivora</taxon>
        <taxon>Caniformia</taxon>
        <taxon>Ursidae</taxon>
        <taxon>Ursus</taxon>
    </lineage>
</organism>
<keyword evidence="1" id="KW-0963">Cytoplasm</keyword>
<dbReference type="PANTHER" id="PTHR12874:SF9">
    <property type="entry name" value="F-BOX ONLY PROTEIN 48"/>
    <property type="match status" value="1"/>
</dbReference>
<dbReference type="InterPro" id="IPR001810">
    <property type="entry name" value="F-box_dom"/>
</dbReference>
<reference evidence="4" key="1">
    <citation type="submission" date="2016-06" db="EMBL/GenBank/DDBJ databases">
        <title>De novo assembly and RNA-Seq shows season-dependent expression and editing in black bear kidneys.</title>
        <authorList>
            <person name="Korstanje R."/>
            <person name="Srivastava A."/>
            <person name="Sarsani V.K."/>
            <person name="Sheehan S.M."/>
            <person name="Seger R.L."/>
            <person name="Barter M.E."/>
            <person name="Lindqvist C."/>
            <person name="Brody L.C."/>
            <person name="Mullikin J.C."/>
        </authorList>
    </citation>
    <scope>NUCLEOTIDE SEQUENCE [LARGE SCALE GENOMIC DNA]</scope>
</reference>
<dbReference type="GO" id="GO:0005737">
    <property type="term" value="C:cytoplasm"/>
    <property type="evidence" value="ECO:0007669"/>
    <property type="project" value="UniProtKB-SubCell"/>
</dbReference>